<comment type="caution">
    <text evidence="9">The sequence shown here is derived from an EMBL/GenBank/DDBJ whole genome shotgun (WGS) entry which is preliminary data.</text>
</comment>
<feature type="compositionally biased region" description="Basic and acidic residues" evidence="7">
    <location>
        <begin position="407"/>
        <end position="417"/>
    </location>
</feature>
<gene>
    <name evidence="9" type="ORF">WJX72_003154</name>
</gene>
<evidence type="ECO:0000313" key="10">
    <source>
        <dbReference type="Proteomes" id="UP001489004"/>
    </source>
</evidence>
<protein>
    <recommendedName>
        <fullName evidence="1">tRNA-uridine aminocarboxypropyltransferase</fullName>
        <ecNumber evidence="1">2.5.1.25</ecNumber>
    </recommendedName>
</protein>
<dbReference type="PANTHER" id="PTHR21392">
    <property type="entry name" value="TRNA-URIDINE AMINOCARBOXYPROPYLTRANSFERASE 2"/>
    <property type="match status" value="1"/>
</dbReference>
<keyword evidence="2" id="KW-0808">Transferase</keyword>
<name>A0AAW1QA89_9CHLO</name>
<feature type="region of interest" description="Disordered" evidence="7">
    <location>
        <begin position="362"/>
        <end position="417"/>
    </location>
</feature>
<dbReference type="PANTHER" id="PTHR21392:SF0">
    <property type="entry name" value="TRNA-URIDINE AMINOCARBOXYPROPYLTRANSFERASE 2"/>
    <property type="match status" value="1"/>
</dbReference>
<keyword evidence="10" id="KW-1185">Reference proteome</keyword>
<evidence type="ECO:0000256" key="2">
    <source>
        <dbReference type="ARBA" id="ARBA00022679"/>
    </source>
</evidence>
<dbReference type="EMBL" id="JALJOR010000004">
    <property type="protein sequence ID" value="KAK9817852.1"/>
    <property type="molecule type" value="Genomic_DNA"/>
</dbReference>
<keyword evidence="4" id="KW-0819">tRNA processing</keyword>
<feature type="compositionally biased region" description="Low complexity" evidence="7">
    <location>
        <begin position="54"/>
        <end position="75"/>
    </location>
</feature>
<dbReference type="AlphaFoldDB" id="A0AAW1QA89"/>
<evidence type="ECO:0000256" key="7">
    <source>
        <dbReference type="SAM" id="MobiDB-lite"/>
    </source>
</evidence>
<comment type="catalytic activity">
    <reaction evidence="6">
        <text>a uridine in tRNA + S-adenosyl-L-methionine = a 3-[(3S)-3-amino-3-carboxypropyl]uridine in tRNA + S-methyl-5'-thioadenosine + H(+)</text>
        <dbReference type="Rhea" id="RHEA:62432"/>
        <dbReference type="Rhea" id="RHEA-COMP:13339"/>
        <dbReference type="Rhea" id="RHEA-COMP:16092"/>
        <dbReference type="ChEBI" id="CHEBI:15378"/>
        <dbReference type="ChEBI" id="CHEBI:17509"/>
        <dbReference type="ChEBI" id="CHEBI:59789"/>
        <dbReference type="ChEBI" id="CHEBI:65315"/>
        <dbReference type="ChEBI" id="CHEBI:82930"/>
        <dbReference type="EC" id="2.5.1.25"/>
    </reaction>
</comment>
<evidence type="ECO:0000313" key="9">
    <source>
        <dbReference type="EMBL" id="KAK9817852.1"/>
    </source>
</evidence>
<evidence type="ECO:0000256" key="5">
    <source>
        <dbReference type="ARBA" id="ARBA00034489"/>
    </source>
</evidence>
<evidence type="ECO:0000256" key="4">
    <source>
        <dbReference type="ARBA" id="ARBA00022694"/>
    </source>
</evidence>
<sequence length="417" mass="44807">MINQEHSPDDAVVAALAVSLEATGLCEQPPAAPQPDLPTHDNLPEPLPKGAAVPAVTSAADTLAAATSAAPDGTTPIGGQPTLSEPRADEPGKQCGNPAEELARLRAEAASTRCKVPPLKPLTARDCTVCRRPQRVCLCSALPQARLHTRGRVIVLQHPFEIRKRLATVPLLTLSLAHITVLRVRHLSPGCSDVLDEALEDAANGVSPLYLLFPGAGAVDVAELAASEAHIQRLQSVQEQSGGEGSGTRRRWPYTLLAIDGTWNQAKEMFKAFAPRLLPPNGPVIRVQLMPASVGIPDELDCLIKREPLENCRTTLEAIARALALLERDPGGLLPQLLAPLKLMTDLQAQFDPAVRSRLAGDTATKGPLHHSQRRYGFFDPNAKLDQAMRTQRHTSRRKQGLPSTQPEREPNAHGAE</sequence>
<accession>A0AAW1QA89</accession>
<evidence type="ECO:0000256" key="6">
    <source>
        <dbReference type="ARBA" id="ARBA00048718"/>
    </source>
</evidence>
<evidence type="ECO:0000256" key="1">
    <source>
        <dbReference type="ARBA" id="ARBA00012386"/>
    </source>
</evidence>
<evidence type="ECO:0000256" key="3">
    <source>
        <dbReference type="ARBA" id="ARBA00022691"/>
    </source>
</evidence>
<feature type="region of interest" description="Disordered" evidence="7">
    <location>
        <begin position="26"/>
        <end position="97"/>
    </location>
</feature>
<dbReference type="InterPro" id="IPR039262">
    <property type="entry name" value="DTWD2/TAPT"/>
</dbReference>
<feature type="compositionally biased region" description="Basic residues" evidence="7">
    <location>
        <begin position="391"/>
        <end position="400"/>
    </location>
</feature>
<dbReference type="GO" id="GO:0016432">
    <property type="term" value="F:tRNA-uridine aminocarboxypropyltransferase activity"/>
    <property type="evidence" value="ECO:0007669"/>
    <property type="project" value="UniProtKB-EC"/>
</dbReference>
<organism evidence="9 10">
    <name type="scientific">[Myrmecia] bisecta</name>
    <dbReference type="NCBI Taxonomy" id="41462"/>
    <lineage>
        <taxon>Eukaryota</taxon>
        <taxon>Viridiplantae</taxon>
        <taxon>Chlorophyta</taxon>
        <taxon>core chlorophytes</taxon>
        <taxon>Trebouxiophyceae</taxon>
        <taxon>Trebouxiales</taxon>
        <taxon>Trebouxiaceae</taxon>
        <taxon>Myrmecia</taxon>
    </lineage>
</organism>
<dbReference type="EC" id="2.5.1.25" evidence="1"/>
<dbReference type="InterPro" id="IPR005636">
    <property type="entry name" value="DTW"/>
</dbReference>
<reference evidence="9 10" key="1">
    <citation type="journal article" date="2024" name="Nat. Commun.">
        <title>Phylogenomics reveals the evolutionary origins of lichenization in chlorophyte algae.</title>
        <authorList>
            <person name="Puginier C."/>
            <person name="Libourel C."/>
            <person name="Otte J."/>
            <person name="Skaloud P."/>
            <person name="Haon M."/>
            <person name="Grisel S."/>
            <person name="Petersen M."/>
            <person name="Berrin J.G."/>
            <person name="Delaux P.M."/>
            <person name="Dal Grande F."/>
            <person name="Keller J."/>
        </authorList>
    </citation>
    <scope>NUCLEOTIDE SEQUENCE [LARGE SCALE GENOMIC DNA]</scope>
    <source>
        <strain evidence="9 10">SAG 2043</strain>
    </source>
</reference>
<comment type="similarity">
    <text evidence="5">Belongs to the TDD superfamily. DTWD2 family.</text>
</comment>
<evidence type="ECO:0000259" key="8">
    <source>
        <dbReference type="SMART" id="SM01144"/>
    </source>
</evidence>
<dbReference type="GO" id="GO:0008033">
    <property type="term" value="P:tRNA processing"/>
    <property type="evidence" value="ECO:0007669"/>
    <property type="project" value="UniProtKB-KW"/>
</dbReference>
<keyword evidence="3" id="KW-0949">S-adenosyl-L-methionine</keyword>
<dbReference type="SMART" id="SM01144">
    <property type="entry name" value="DTW"/>
    <property type="match status" value="1"/>
</dbReference>
<feature type="domain" description="DTW" evidence="8">
    <location>
        <begin position="123"/>
        <end position="353"/>
    </location>
</feature>
<proteinExistence type="inferred from homology"/>
<dbReference type="Proteomes" id="UP001489004">
    <property type="component" value="Unassembled WGS sequence"/>
</dbReference>
<dbReference type="Pfam" id="PF03942">
    <property type="entry name" value="DTW"/>
    <property type="match status" value="1"/>
</dbReference>